<evidence type="ECO:0000313" key="2">
    <source>
        <dbReference type="Proteomes" id="UP000235786"/>
    </source>
</evidence>
<dbReference type="Proteomes" id="UP000235786">
    <property type="component" value="Unassembled WGS sequence"/>
</dbReference>
<protein>
    <submittedName>
        <fullName evidence="1">Uncharacterized protein</fullName>
    </submittedName>
</protein>
<keyword evidence="2" id="KW-1185">Reference proteome</keyword>
<organism evidence="1 2">
    <name type="scientific">Hyaloscypha variabilis (strain UAMH 11265 / GT02V1 / F)</name>
    <name type="common">Meliniomyces variabilis</name>
    <dbReference type="NCBI Taxonomy" id="1149755"/>
    <lineage>
        <taxon>Eukaryota</taxon>
        <taxon>Fungi</taxon>
        <taxon>Dikarya</taxon>
        <taxon>Ascomycota</taxon>
        <taxon>Pezizomycotina</taxon>
        <taxon>Leotiomycetes</taxon>
        <taxon>Helotiales</taxon>
        <taxon>Hyaloscyphaceae</taxon>
        <taxon>Hyaloscypha</taxon>
        <taxon>Hyaloscypha variabilis</taxon>
    </lineage>
</organism>
<gene>
    <name evidence="1" type="ORF">L207DRAFT_209422</name>
</gene>
<name>A0A2J6S693_HYAVF</name>
<evidence type="ECO:0000313" key="1">
    <source>
        <dbReference type="EMBL" id="PMD46289.1"/>
    </source>
</evidence>
<proteinExistence type="predicted"/>
<dbReference type="EMBL" id="KZ613939">
    <property type="protein sequence ID" value="PMD46289.1"/>
    <property type="molecule type" value="Genomic_DNA"/>
</dbReference>
<sequence length="157" mass="17390">MLSHLGECCRYFALPLLGINLGRGYGVTMPRQIVGSDRIWQEHLELLCIPALSVDELSGCPDKFEKLHCGRRSRFDSRSDHCYSRAACGSCTRFCRSTAPLKVEAAGQVAENSAEGIEREGFRGPRVGEVEVGEAEETLKKSSKFCVVCADGQESWW</sequence>
<reference evidence="1 2" key="1">
    <citation type="submission" date="2016-04" db="EMBL/GenBank/DDBJ databases">
        <title>A degradative enzymes factory behind the ericoid mycorrhizal symbiosis.</title>
        <authorList>
            <consortium name="DOE Joint Genome Institute"/>
            <person name="Martino E."/>
            <person name="Morin E."/>
            <person name="Grelet G."/>
            <person name="Kuo A."/>
            <person name="Kohler A."/>
            <person name="Daghino S."/>
            <person name="Barry K."/>
            <person name="Choi C."/>
            <person name="Cichocki N."/>
            <person name="Clum A."/>
            <person name="Copeland A."/>
            <person name="Hainaut M."/>
            <person name="Haridas S."/>
            <person name="Labutti K."/>
            <person name="Lindquist E."/>
            <person name="Lipzen A."/>
            <person name="Khouja H.-R."/>
            <person name="Murat C."/>
            <person name="Ohm R."/>
            <person name="Olson A."/>
            <person name="Spatafora J."/>
            <person name="Veneault-Fourrey C."/>
            <person name="Henrissat B."/>
            <person name="Grigoriev I."/>
            <person name="Martin F."/>
            <person name="Perotto S."/>
        </authorList>
    </citation>
    <scope>NUCLEOTIDE SEQUENCE [LARGE SCALE GENOMIC DNA]</scope>
    <source>
        <strain evidence="1 2">F</strain>
    </source>
</reference>
<dbReference type="AlphaFoldDB" id="A0A2J6S693"/>
<accession>A0A2J6S693</accession>